<reference evidence="1" key="1">
    <citation type="journal article" date="2018" name="Genome Biol. Evol.">
        <title>Genomics and development of Lentinus tigrinus, a white-rot wood-decaying mushroom with dimorphic fruiting bodies.</title>
        <authorList>
            <person name="Wu B."/>
            <person name="Xu Z."/>
            <person name="Knudson A."/>
            <person name="Carlson A."/>
            <person name="Chen N."/>
            <person name="Kovaka S."/>
            <person name="LaButti K."/>
            <person name="Lipzen A."/>
            <person name="Pennachio C."/>
            <person name="Riley R."/>
            <person name="Schakwitz W."/>
            <person name="Umezawa K."/>
            <person name="Ohm R.A."/>
            <person name="Grigoriev I.V."/>
            <person name="Nagy L.G."/>
            <person name="Gibbons J."/>
            <person name="Hibbett D."/>
        </authorList>
    </citation>
    <scope>NUCLEOTIDE SEQUENCE [LARGE SCALE GENOMIC DNA]</scope>
    <source>
        <strain evidence="1">ALCF2SS1-6</strain>
    </source>
</reference>
<protein>
    <submittedName>
        <fullName evidence="1">Uncharacterized protein</fullName>
    </submittedName>
</protein>
<name>A0A5C2SGA0_9APHY</name>
<dbReference type="Proteomes" id="UP000313359">
    <property type="component" value="Unassembled WGS sequence"/>
</dbReference>
<organism evidence="1 2">
    <name type="scientific">Lentinus tigrinus ALCF2SS1-6</name>
    <dbReference type="NCBI Taxonomy" id="1328759"/>
    <lineage>
        <taxon>Eukaryota</taxon>
        <taxon>Fungi</taxon>
        <taxon>Dikarya</taxon>
        <taxon>Basidiomycota</taxon>
        <taxon>Agaricomycotina</taxon>
        <taxon>Agaricomycetes</taxon>
        <taxon>Polyporales</taxon>
        <taxon>Polyporaceae</taxon>
        <taxon>Lentinus</taxon>
    </lineage>
</organism>
<dbReference type="AlphaFoldDB" id="A0A5C2SGA0"/>
<sequence length="154" mass="16593">MPAALGFNVSGGRQASVGAGSRSLSPREVPVGTVLPGLSVFRKGSPDASLEMHVAANAFGLRGSLGERHSVVGSSTTTLCIIVRRSEGKTRTNARTYRYKENWGVASFRVTWPEWRVAGGSAPARADARFRRRALCRTAATLATEQNVFRFNLL</sequence>
<proteinExistence type="predicted"/>
<accession>A0A5C2SGA0</accession>
<dbReference type="EMBL" id="ML122266">
    <property type="protein sequence ID" value="RPD60376.1"/>
    <property type="molecule type" value="Genomic_DNA"/>
</dbReference>
<gene>
    <name evidence="1" type="ORF">L227DRAFT_100465</name>
</gene>
<evidence type="ECO:0000313" key="1">
    <source>
        <dbReference type="EMBL" id="RPD60376.1"/>
    </source>
</evidence>
<keyword evidence="2" id="KW-1185">Reference proteome</keyword>
<evidence type="ECO:0000313" key="2">
    <source>
        <dbReference type="Proteomes" id="UP000313359"/>
    </source>
</evidence>